<organism evidence="1 2">
    <name type="scientific">Panicum miliaceum</name>
    <name type="common">Proso millet</name>
    <name type="synonym">Broomcorn millet</name>
    <dbReference type="NCBI Taxonomy" id="4540"/>
    <lineage>
        <taxon>Eukaryota</taxon>
        <taxon>Viridiplantae</taxon>
        <taxon>Streptophyta</taxon>
        <taxon>Embryophyta</taxon>
        <taxon>Tracheophyta</taxon>
        <taxon>Spermatophyta</taxon>
        <taxon>Magnoliopsida</taxon>
        <taxon>Liliopsida</taxon>
        <taxon>Poales</taxon>
        <taxon>Poaceae</taxon>
        <taxon>PACMAD clade</taxon>
        <taxon>Panicoideae</taxon>
        <taxon>Panicodae</taxon>
        <taxon>Paniceae</taxon>
        <taxon>Panicinae</taxon>
        <taxon>Panicum</taxon>
        <taxon>Panicum sect. Panicum</taxon>
    </lineage>
</organism>
<dbReference type="AlphaFoldDB" id="A0A3L6QR34"/>
<accession>A0A3L6QR34</accession>
<evidence type="ECO:0000313" key="1">
    <source>
        <dbReference type="EMBL" id="RLM85866.1"/>
    </source>
</evidence>
<dbReference type="PANTHER" id="PTHR34835:SF63">
    <property type="entry name" value="AMINOTRANSFERASE-LIKE PLANT MOBILE DOMAIN-CONTAINING PROTEIN"/>
    <property type="match status" value="1"/>
</dbReference>
<gene>
    <name evidence="1" type="ORF">C2845_PM04G13850</name>
</gene>
<dbReference type="EMBL" id="PQIB02000011">
    <property type="protein sequence ID" value="RLM85866.1"/>
    <property type="molecule type" value="Genomic_DNA"/>
</dbReference>
<evidence type="ECO:0000313" key="2">
    <source>
        <dbReference type="Proteomes" id="UP000275267"/>
    </source>
</evidence>
<protein>
    <submittedName>
        <fullName evidence="1">Uncharacterized protein</fullName>
    </submittedName>
</protein>
<keyword evidence="2" id="KW-1185">Reference proteome</keyword>
<comment type="caution">
    <text evidence="1">The sequence shown here is derived from an EMBL/GenBank/DDBJ whole genome shotgun (WGS) entry which is preliminary data.</text>
</comment>
<reference evidence="2" key="1">
    <citation type="journal article" date="2019" name="Nat. Commun.">
        <title>The genome of broomcorn millet.</title>
        <authorList>
            <person name="Zou C."/>
            <person name="Miki D."/>
            <person name="Li D."/>
            <person name="Tang Q."/>
            <person name="Xiao L."/>
            <person name="Rajput S."/>
            <person name="Deng P."/>
            <person name="Jia W."/>
            <person name="Huang R."/>
            <person name="Zhang M."/>
            <person name="Sun Y."/>
            <person name="Hu J."/>
            <person name="Fu X."/>
            <person name="Schnable P.S."/>
            <person name="Li F."/>
            <person name="Zhang H."/>
            <person name="Feng B."/>
            <person name="Zhu X."/>
            <person name="Liu R."/>
            <person name="Schnable J.C."/>
            <person name="Zhu J.-K."/>
            <person name="Zhang H."/>
        </authorList>
    </citation>
    <scope>NUCLEOTIDE SEQUENCE [LARGE SCALE GENOMIC DNA]</scope>
</reference>
<dbReference type="OrthoDB" id="831059at2759"/>
<sequence length="72" mass="8142">MGRFLAPTTDHCLGNWDFWRAFSDPDEISSFNWSGYVLSHIIDSARLIEFGNLCKDPISSITGCPLFSTKQK</sequence>
<dbReference type="PANTHER" id="PTHR34835">
    <property type="entry name" value="OS07G0283600 PROTEIN-RELATED"/>
    <property type="match status" value="1"/>
</dbReference>
<dbReference type="Proteomes" id="UP000275267">
    <property type="component" value="Unassembled WGS sequence"/>
</dbReference>
<proteinExistence type="predicted"/>
<name>A0A3L6QR34_PANMI</name>